<reference evidence="7 8" key="1">
    <citation type="journal article" date="2012" name="Nucleic Acids Res.">
        <title>Sequencing of the smallest Apicomplexan genome from the human pathogen Babesia microti.</title>
        <authorList>
            <person name="Cornillot E."/>
            <person name="Hadj-Kaddour K."/>
            <person name="Dassouli A."/>
            <person name="Noel B."/>
            <person name="Ranwez V."/>
            <person name="Vacherie B."/>
            <person name="Augagneur Y."/>
            <person name="Bres V."/>
            <person name="Duclos A."/>
            <person name="Randazzo S."/>
            <person name="Carcy B."/>
            <person name="Debierre-Grockiego F."/>
            <person name="Delbecq S."/>
            <person name="Moubri-Menage K."/>
            <person name="Shams-Eldin H."/>
            <person name="Usmani-Brown S."/>
            <person name="Bringaud F."/>
            <person name="Wincker P."/>
            <person name="Vivares C.P."/>
            <person name="Schwarz R.T."/>
            <person name="Schetters T.P."/>
            <person name="Krause P.J."/>
            <person name="Gorenflot A."/>
            <person name="Berry V."/>
            <person name="Barbe V."/>
            <person name="Ben Mamoun C."/>
        </authorList>
    </citation>
    <scope>NUCLEOTIDE SEQUENCE [LARGE SCALE GENOMIC DNA]</scope>
    <source>
        <strain evidence="7 8">RI</strain>
    </source>
</reference>
<dbReference type="GO" id="GO:0005634">
    <property type="term" value="C:nucleus"/>
    <property type="evidence" value="ECO:0007669"/>
    <property type="project" value="UniProtKB-SubCell"/>
</dbReference>
<evidence type="ECO:0000256" key="6">
    <source>
        <dbReference type="SAM" id="Phobius"/>
    </source>
</evidence>
<comment type="similarity">
    <text evidence="5">Belongs to the U2 small nuclear ribonucleoprotein A family.</text>
</comment>
<dbReference type="SUPFAM" id="SSF52058">
    <property type="entry name" value="L domain-like"/>
    <property type="match status" value="1"/>
</dbReference>
<dbReference type="RefSeq" id="XP_012648059.2">
    <property type="nucleotide sequence ID" value="XM_012792605.2"/>
</dbReference>
<keyword evidence="8" id="KW-1185">Reference proteome</keyword>
<dbReference type="GeneID" id="24424075"/>
<keyword evidence="2" id="KW-0433">Leucine-rich repeat</keyword>
<protein>
    <submittedName>
        <fullName evidence="7">Leucine-rich repeat</fullName>
    </submittedName>
</protein>
<dbReference type="Pfam" id="PF14580">
    <property type="entry name" value="LRR_9"/>
    <property type="match status" value="1"/>
</dbReference>
<gene>
    <name evidence="7" type="ORF">BMR1_02g01445</name>
</gene>
<name>A0A1R4AA84_BABMR</name>
<reference evidence="7 8" key="2">
    <citation type="journal article" date="2013" name="PLoS ONE">
        <title>Whole genome mapping and re-organization of the nuclear and mitochondrial genomes of Babesia microti isolates.</title>
        <authorList>
            <person name="Cornillot E."/>
            <person name="Dassouli A."/>
            <person name="Garg A."/>
            <person name="Pachikara N."/>
            <person name="Randazzo S."/>
            <person name="Depoix D."/>
            <person name="Carcy B."/>
            <person name="Delbecq S."/>
            <person name="Frutos R."/>
            <person name="Silva J.C."/>
            <person name="Sutton R."/>
            <person name="Krause P.J."/>
            <person name="Mamoun C.B."/>
        </authorList>
    </citation>
    <scope>NUCLEOTIDE SEQUENCE [LARGE SCALE GENOMIC DNA]</scope>
    <source>
        <strain evidence="7 8">RI</strain>
    </source>
</reference>
<dbReference type="FunFam" id="3.80.10.10:FF:000026">
    <property type="entry name" value="U2 small nuclear ribonucleoprotein A"/>
    <property type="match status" value="1"/>
</dbReference>
<dbReference type="PANTHER" id="PTHR10552">
    <property type="entry name" value="U2 SMALL NUCLEAR RIBONUCLEOPROTEIN A"/>
    <property type="match status" value="1"/>
</dbReference>
<evidence type="ECO:0000313" key="8">
    <source>
        <dbReference type="Proteomes" id="UP000002899"/>
    </source>
</evidence>
<feature type="transmembrane region" description="Helical" evidence="6">
    <location>
        <begin position="12"/>
        <end position="33"/>
    </location>
</feature>
<proteinExistence type="inferred from homology"/>
<keyword evidence="6" id="KW-1133">Transmembrane helix</keyword>
<evidence type="ECO:0000256" key="3">
    <source>
        <dbReference type="ARBA" id="ARBA00022737"/>
    </source>
</evidence>
<evidence type="ECO:0000256" key="1">
    <source>
        <dbReference type="ARBA" id="ARBA00004123"/>
    </source>
</evidence>
<comment type="subcellular location">
    <subcellularLocation>
        <location evidence="1">Nucleus</location>
    </subcellularLocation>
</comment>
<dbReference type="PANTHER" id="PTHR10552:SF6">
    <property type="entry name" value="U2 SMALL NUCLEAR RIBONUCLEOPROTEIN A"/>
    <property type="match status" value="1"/>
</dbReference>
<dbReference type="AlphaFoldDB" id="A0A1R4AA84"/>
<accession>A0A1R4AA84</accession>
<keyword evidence="6" id="KW-0812">Transmembrane</keyword>
<dbReference type="VEuPathDB" id="PiroplasmaDB:BMR1_02g01445"/>
<evidence type="ECO:0000256" key="2">
    <source>
        <dbReference type="ARBA" id="ARBA00022614"/>
    </source>
</evidence>
<dbReference type="PROSITE" id="PS51450">
    <property type="entry name" value="LRR"/>
    <property type="match status" value="1"/>
</dbReference>
<dbReference type="InterPro" id="IPR044640">
    <property type="entry name" value="RU2A"/>
</dbReference>
<dbReference type="InterPro" id="IPR001611">
    <property type="entry name" value="Leu-rich_rpt"/>
</dbReference>
<evidence type="ECO:0000256" key="5">
    <source>
        <dbReference type="ARBA" id="ARBA00024196"/>
    </source>
</evidence>
<dbReference type="EMBL" id="FO082872">
    <property type="protein sequence ID" value="SJK85902.1"/>
    <property type="molecule type" value="Genomic_DNA"/>
</dbReference>
<evidence type="ECO:0000313" key="7">
    <source>
        <dbReference type="EMBL" id="SJK85902.1"/>
    </source>
</evidence>
<reference evidence="7 8" key="3">
    <citation type="journal article" date="2016" name="Sci. Rep.">
        <title>Genome-wide diversity and gene expression profiling of Babesia microti isolates identify polymorphic genes that mediate host-pathogen interactions.</title>
        <authorList>
            <person name="Silva J.C."/>
            <person name="Cornillot E."/>
            <person name="McCracken C."/>
            <person name="Usmani-Brown S."/>
            <person name="Dwivedi A."/>
            <person name="Ifeonu O.O."/>
            <person name="Crabtree J."/>
            <person name="Gotia H.T."/>
            <person name="Virji A.Z."/>
            <person name="Reynes C."/>
            <person name="Colinge J."/>
            <person name="Kumar V."/>
            <person name="Lawres L."/>
            <person name="Pazzi J.E."/>
            <person name="Pablo J.V."/>
            <person name="Hung C."/>
            <person name="Brancato J."/>
            <person name="Kumari P."/>
            <person name="Orvis J."/>
            <person name="Tretina K."/>
            <person name="Chibucos M."/>
            <person name="Ott S."/>
            <person name="Sadzewicz L."/>
            <person name="Sengamalay N."/>
            <person name="Shetty A.C."/>
            <person name="Su Q."/>
            <person name="Tallon L."/>
            <person name="Fraser C.M."/>
            <person name="Frutos R."/>
            <person name="Molina D.M."/>
            <person name="Krause P.J."/>
            <person name="Ben Mamoun C."/>
        </authorList>
    </citation>
    <scope>NUCLEOTIDE SEQUENCE [LARGE SCALE GENOMIC DNA]</scope>
    <source>
        <strain evidence="7 8">RI</strain>
    </source>
</reference>
<dbReference type="GO" id="GO:0000398">
    <property type="term" value="P:mRNA splicing, via spliceosome"/>
    <property type="evidence" value="ECO:0007669"/>
    <property type="project" value="InterPro"/>
</dbReference>
<evidence type="ECO:0000256" key="4">
    <source>
        <dbReference type="ARBA" id="ARBA00023242"/>
    </source>
</evidence>
<dbReference type="GO" id="GO:0030620">
    <property type="term" value="F:U2 snRNA binding"/>
    <property type="evidence" value="ECO:0007669"/>
    <property type="project" value="InterPro"/>
</dbReference>
<sequence length="214" mass="24215">MPNHPLYTPHILIFRTAFGILTLPSCVTLIHLLGYGHQMKLSVEVISQARHHLNPAKDRELSLRGYKIEVIESMGATQDFYTCIDLSNNDIIKLGNFPLLPRLETLIVADNRIARIAADFAESLPNLVSLVLTNNRIEALKDLAPLFKALKLERLTLLENPVNSDPYFREFVIFNCPNLRYLDFAKVKTAERNAANKFFTSNNGETVLSKIYSS</sequence>
<dbReference type="Proteomes" id="UP000002899">
    <property type="component" value="Chromosome II"/>
</dbReference>
<keyword evidence="4" id="KW-0539">Nucleus</keyword>
<keyword evidence="3" id="KW-0677">Repeat</keyword>
<keyword evidence="6" id="KW-0472">Membrane</keyword>
<dbReference type="OrthoDB" id="433501at2759"/>
<dbReference type="KEGG" id="bmic:BMR1_02g01445"/>
<organism evidence="7 8">
    <name type="scientific">Babesia microti (strain RI)</name>
    <dbReference type="NCBI Taxonomy" id="1133968"/>
    <lineage>
        <taxon>Eukaryota</taxon>
        <taxon>Sar</taxon>
        <taxon>Alveolata</taxon>
        <taxon>Apicomplexa</taxon>
        <taxon>Aconoidasida</taxon>
        <taxon>Piroplasmida</taxon>
        <taxon>Babesiidae</taxon>
        <taxon>Babesia</taxon>
    </lineage>
</organism>
<dbReference type="Gene3D" id="3.80.10.10">
    <property type="entry name" value="Ribonuclease Inhibitor"/>
    <property type="match status" value="1"/>
</dbReference>
<dbReference type="InterPro" id="IPR032675">
    <property type="entry name" value="LRR_dom_sf"/>
</dbReference>